<keyword evidence="1 4" id="KW-0805">Transcription regulation</keyword>
<dbReference type="GO" id="GO:0070063">
    <property type="term" value="F:RNA polymerase binding"/>
    <property type="evidence" value="ECO:0007669"/>
    <property type="project" value="InterPro"/>
</dbReference>
<dbReference type="Pfam" id="PF01272">
    <property type="entry name" value="GreA_GreB"/>
    <property type="match status" value="1"/>
</dbReference>
<dbReference type="PANTHER" id="PTHR30437:SF6">
    <property type="entry name" value="TRANSCRIPTION ELONGATION FACTOR GREB"/>
    <property type="match status" value="1"/>
</dbReference>
<reference evidence="7" key="1">
    <citation type="submission" date="2023-01" db="EMBL/GenBank/DDBJ databases">
        <title>Biogeochemical cycle of methane in antarctic sediments.</title>
        <authorList>
            <person name="Roldan D.M."/>
            <person name="Menes R.J."/>
        </authorList>
    </citation>
    <scope>NUCLEOTIDE SEQUENCE [LARGE SCALE GENOMIC DNA]</scope>
    <source>
        <strain evidence="7">K-2018 MAG008</strain>
    </source>
</reference>
<evidence type="ECO:0000256" key="4">
    <source>
        <dbReference type="HAMAP-Rule" id="MF_00930"/>
    </source>
</evidence>
<dbReference type="Pfam" id="PF03449">
    <property type="entry name" value="GreA_GreB_N"/>
    <property type="match status" value="1"/>
</dbReference>
<dbReference type="Gene3D" id="1.10.287.180">
    <property type="entry name" value="Transcription elongation factor, GreA/GreB, N-terminal domain"/>
    <property type="match status" value="1"/>
</dbReference>
<dbReference type="InterPro" id="IPR028624">
    <property type="entry name" value="Tscrpt_elong_fac_GreA/B"/>
</dbReference>
<dbReference type="InterPro" id="IPR036953">
    <property type="entry name" value="GreA/GreB_C_sf"/>
</dbReference>
<keyword evidence="2 4" id="KW-0238">DNA-binding</keyword>
<evidence type="ECO:0000256" key="2">
    <source>
        <dbReference type="ARBA" id="ARBA00023125"/>
    </source>
</evidence>
<gene>
    <name evidence="4 7" type="primary">greB</name>
    <name evidence="7" type="ORF">PSU93_02330</name>
</gene>
<feature type="domain" description="Transcription elongation factor GreA/GreB C-terminal" evidence="5">
    <location>
        <begin position="90"/>
        <end position="139"/>
    </location>
</feature>
<name>A0AA43Q1E3_9GAMM</name>
<evidence type="ECO:0000259" key="6">
    <source>
        <dbReference type="Pfam" id="PF03449"/>
    </source>
</evidence>
<keyword evidence="8" id="KW-1185">Reference proteome</keyword>
<protein>
    <recommendedName>
        <fullName evidence="4">Transcription elongation factor GreB</fullName>
    </recommendedName>
    <alternativeName>
        <fullName evidence="4">Transcript cleavage factor GreB</fullName>
    </alternativeName>
</protein>
<dbReference type="GO" id="GO:0032784">
    <property type="term" value="P:regulation of DNA-templated transcription elongation"/>
    <property type="evidence" value="ECO:0007669"/>
    <property type="project" value="UniProtKB-UniRule"/>
</dbReference>
<comment type="caution">
    <text evidence="7">The sequence shown here is derived from an EMBL/GenBank/DDBJ whole genome shotgun (WGS) entry which is preliminary data.</text>
</comment>
<evidence type="ECO:0000256" key="1">
    <source>
        <dbReference type="ARBA" id="ARBA00023015"/>
    </source>
</evidence>
<dbReference type="PANTHER" id="PTHR30437">
    <property type="entry name" value="TRANSCRIPTION ELONGATION FACTOR GREA"/>
    <property type="match status" value="1"/>
</dbReference>
<dbReference type="InterPro" id="IPR001437">
    <property type="entry name" value="Tscrpt_elong_fac_GreA/B_C"/>
</dbReference>
<evidence type="ECO:0000313" key="7">
    <source>
        <dbReference type="EMBL" id="MDI1229968.1"/>
    </source>
</evidence>
<evidence type="ECO:0000313" key="8">
    <source>
        <dbReference type="Proteomes" id="UP001160519"/>
    </source>
</evidence>
<dbReference type="InterPro" id="IPR036805">
    <property type="entry name" value="Tscrpt_elong_fac_GreA/B_N_sf"/>
</dbReference>
<accession>A0AA43Q1E3</accession>
<comment type="function">
    <text evidence="4">Necessary for efficient RNA polymerase transcription elongation past template-encoded arresting sites. The arresting sites in DNA have the property of trapping a certain fraction of elongating RNA polymerases that pass through, resulting in locked ternary complexes. Cleavage of the nascent transcript by cleavage factors such as GreA or GreB allows the resumption of elongation from the new 3'terminus. GreB releases sequences of up to 9 nucleotides in length.</text>
</comment>
<dbReference type="SUPFAM" id="SSF54534">
    <property type="entry name" value="FKBP-like"/>
    <property type="match status" value="1"/>
</dbReference>
<organism evidence="7 8">
    <name type="scientific">Candidatus Methylobacter titanis</name>
    <dbReference type="NCBI Taxonomy" id="3053457"/>
    <lineage>
        <taxon>Bacteria</taxon>
        <taxon>Pseudomonadati</taxon>
        <taxon>Pseudomonadota</taxon>
        <taxon>Gammaproteobacteria</taxon>
        <taxon>Methylococcales</taxon>
        <taxon>Methylococcaceae</taxon>
        <taxon>Methylobacter</taxon>
    </lineage>
</organism>
<dbReference type="HAMAP" id="MF_00105">
    <property type="entry name" value="GreA_GreB"/>
    <property type="match status" value="1"/>
</dbReference>
<keyword evidence="7" id="KW-0648">Protein biosynthesis</keyword>
<dbReference type="InterPro" id="IPR018151">
    <property type="entry name" value="TF_GreA/GreB_CS"/>
</dbReference>
<keyword evidence="3 4" id="KW-0804">Transcription</keyword>
<dbReference type="GO" id="GO:0006354">
    <property type="term" value="P:DNA-templated transcription elongation"/>
    <property type="evidence" value="ECO:0007669"/>
    <property type="project" value="TreeGrafter"/>
</dbReference>
<comment type="similarity">
    <text evidence="4">Belongs to the GreA/GreB family. GreB subfamily.</text>
</comment>
<evidence type="ECO:0000256" key="3">
    <source>
        <dbReference type="ARBA" id="ARBA00023163"/>
    </source>
</evidence>
<dbReference type="FunFam" id="1.10.287.180:FF:000001">
    <property type="entry name" value="Transcription elongation factor GreA"/>
    <property type="match status" value="1"/>
</dbReference>
<dbReference type="Gene3D" id="3.10.50.30">
    <property type="entry name" value="Transcription elongation factor, GreA/GreB, C-terminal domain"/>
    <property type="match status" value="1"/>
</dbReference>
<evidence type="ECO:0000259" key="5">
    <source>
        <dbReference type="Pfam" id="PF01272"/>
    </source>
</evidence>
<dbReference type="InterPro" id="IPR023459">
    <property type="entry name" value="Tscrpt_elong_fac_GreA/B_fam"/>
</dbReference>
<proteinExistence type="inferred from homology"/>
<sequence length="206" mass="23523">MSRWKPPGPKSSPYITPEGYQALESELRELWSKRQEVTLALSAAAAEGDRSENAEYIYRKKELRGIDRRIHYLQKRLPDLNIVSLPPDDQDRIFFGAWVTLENEVGEEVTYRIVGSDELYPKKHYISLDSPLARALLKKLLMMKSPLKTSLKKLGIPSLIFITARTENRNACPIRQTPITSVFRIHSSSQTSNSVISVLNKELLLQ</sequence>
<dbReference type="EMBL" id="JAQSDF010000004">
    <property type="protein sequence ID" value="MDI1229968.1"/>
    <property type="molecule type" value="Genomic_DNA"/>
</dbReference>
<dbReference type="GO" id="GO:0003677">
    <property type="term" value="F:DNA binding"/>
    <property type="evidence" value="ECO:0007669"/>
    <property type="project" value="UniProtKB-UniRule"/>
</dbReference>
<dbReference type="Proteomes" id="UP001160519">
    <property type="component" value="Unassembled WGS sequence"/>
</dbReference>
<dbReference type="PROSITE" id="PS00829">
    <property type="entry name" value="GREAB_1"/>
    <property type="match status" value="1"/>
</dbReference>
<dbReference type="InterPro" id="IPR022691">
    <property type="entry name" value="Tscrpt_elong_fac_GreA/B_N"/>
</dbReference>
<dbReference type="HAMAP" id="MF_00930">
    <property type="entry name" value="GreB"/>
    <property type="match status" value="1"/>
</dbReference>
<dbReference type="AlphaFoldDB" id="A0AA43Q1E3"/>
<dbReference type="SUPFAM" id="SSF46557">
    <property type="entry name" value="GreA transcript cleavage protein, N-terminal domain"/>
    <property type="match status" value="1"/>
</dbReference>
<dbReference type="GO" id="GO:0003746">
    <property type="term" value="F:translation elongation factor activity"/>
    <property type="evidence" value="ECO:0007669"/>
    <property type="project" value="UniProtKB-KW"/>
</dbReference>
<dbReference type="NCBIfam" id="TIGR01461">
    <property type="entry name" value="greB"/>
    <property type="match status" value="1"/>
</dbReference>
<dbReference type="InterPro" id="IPR006358">
    <property type="entry name" value="Tscrpt_elong_fac_GreB"/>
</dbReference>
<feature type="domain" description="Transcription elongation factor GreA/GreB N-terminal" evidence="6">
    <location>
        <begin position="14"/>
        <end position="81"/>
    </location>
</feature>
<keyword evidence="7" id="KW-0251">Elongation factor</keyword>